<dbReference type="HOGENOM" id="CLU_406065_0_0_1"/>
<organism evidence="2 3">
    <name type="scientific">Sphaerobolus stellatus (strain SS14)</name>
    <dbReference type="NCBI Taxonomy" id="990650"/>
    <lineage>
        <taxon>Eukaryota</taxon>
        <taxon>Fungi</taxon>
        <taxon>Dikarya</taxon>
        <taxon>Basidiomycota</taxon>
        <taxon>Agaricomycotina</taxon>
        <taxon>Agaricomycetes</taxon>
        <taxon>Phallomycetidae</taxon>
        <taxon>Geastrales</taxon>
        <taxon>Sphaerobolaceae</taxon>
        <taxon>Sphaerobolus</taxon>
    </lineage>
</organism>
<dbReference type="OrthoDB" id="2953846at2759"/>
<feature type="compositionally biased region" description="Low complexity" evidence="1">
    <location>
        <begin position="35"/>
        <end position="49"/>
    </location>
</feature>
<dbReference type="AlphaFoldDB" id="A0A0C9T4N8"/>
<feature type="region of interest" description="Disordered" evidence="1">
    <location>
        <begin position="447"/>
        <end position="513"/>
    </location>
</feature>
<reference evidence="2 3" key="1">
    <citation type="submission" date="2014-06" db="EMBL/GenBank/DDBJ databases">
        <title>Evolutionary Origins and Diversification of the Mycorrhizal Mutualists.</title>
        <authorList>
            <consortium name="DOE Joint Genome Institute"/>
            <consortium name="Mycorrhizal Genomics Consortium"/>
            <person name="Kohler A."/>
            <person name="Kuo A."/>
            <person name="Nagy L.G."/>
            <person name="Floudas D."/>
            <person name="Copeland A."/>
            <person name="Barry K.W."/>
            <person name="Cichocki N."/>
            <person name="Veneault-Fourrey C."/>
            <person name="LaButti K."/>
            <person name="Lindquist E.A."/>
            <person name="Lipzen A."/>
            <person name="Lundell T."/>
            <person name="Morin E."/>
            <person name="Murat C."/>
            <person name="Riley R."/>
            <person name="Ohm R."/>
            <person name="Sun H."/>
            <person name="Tunlid A."/>
            <person name="Henrissat B."/>
            <person name="Grigoriev I.V."/>
            <person name="Hibbett D.S."/>
            <person name="Martin F."/>
        </authorList>
    </citation>
    <scope>NUCLEOTIDE SEQUENCE [LARGE SCALE GENOMIC DNA]</scope>
    <source>
        <strain evidence="2 3">SS14</strain>
    </source>
</reference>
<proteinExistence type="predicted"/>
<protein>
    <submittedName>
        <fullName evidence="2">Uncharacterized protein</fullName>
    </submittedName>
</protein>
<accession>A0A0C9T4N8</accession>
<sequence>MITRRRNPLDAGSLGSVSASKLPDAVSPAADGLLSSRPPTTPTFGSSPPRLGTPLPDGPIDPFWGYDEVLNRVTPDQDLVADLEQSSAIQLSVTKTPTRRELEIVPEPEPLPVTQPSVAQVPKRRWPEFEDDNIPGWLILVNPIVDYDSTEPVHYLRIRKAARRELIDGDQFWITTPNMSFIPEAPNEIATPIMASDGRLGVHEWPHESMITLSKPDEVEHNFLTCSLRRNDLVPYYPEDPDCALFQLRAEHCERVVFEYRMIELGMRDLWKTARDYTKLPCDSKTHEWLTRCHLTKMPMLWKHAIVFWRQWQRCIRDMRAWIEWEKLLRKQDTTAEMAQLVDVTRRGCFTGDELVVKMMLCLGIPVWHVRGMKRVLGLGSVCQMQPASLNPLLQSPPCPAEWEIPDIFRQTFHEYADWGLPNSKNGVRRVSVPRRTIMNVNWLQEQMSTPVSPPGSVCEELSLRDRSPPDDEPPLKCQRQETPGRGGRHWTNAQVMSRRKGKSKSRLDPNDGPMLVTALRLVKSRQESRPRDPPEWQQPDILRWAVAQHAVILNEARVREVFKTAYFTPDLEYKLPCPPPHFFYPSAKQPLYLHNWVRASELWFYSMTPNVEKPLAAQNTQCWRGTLADHFGQKEFKAIKFEEMLVTGLCHKDIPPVFALQWRHLRIINLQQLISPAFLKLLIWELQELSFLAALLALDKRLTNRSHGDPIHLLVFNEWHGLPSVRPRFEGPRVCEDENWNERRYYIGSFIDLCFEWPGFPKDLVRWQTFEEERFLQAEKDIMGFILQTHADVFLRSMPLPAVRPQLPQTL</sequence>
<feature type="region of interest" description="Disordered" evidence="1">
    <location>
        <begin position="1"/>
        <end position="57"/>
    </location>
</feature>
<name>A0A0C9T4N8_SPHS4</name>
<evidence type="ECO:0000313" key="3">
    <source>
        <dbReference type="Proteomes" id="UP000054279"/>
    </source>
</evidence>
<dbReference type="Proteomes" id="UP000054279">
    <property type="component" value="Unassembled WGS sequence"/>
</dbReference>
<evidence type="ECO:0000313" key="2">
    <source>
        <dbReference type="EMBL" id="KIJ23843.1"/>
    </source>
</evidence>
<keyword evidence="3" id="KW-1185">Reference proteome</keyword>
<dbReference type="EMBL" id="KN837578">
    <property type="protein sequence ID" value="KIJ23843.1"/>
    <property type="molecule type" value="Genomic_DNA"/>
</dbReference>
<evidence type="ECO:0000256" key="1">
    <source>
        <dbReference type="SAM" id="MobiDB-lite"/>
    </source>
</evidence>
<gene>
    <name evidence="2" type="ORF">M422DRAFT_56683</name>
</gene>